<dbReference type="EMBL" id="JPEP01000001">
    <property type="protein sequence ID" value="KEY20080.1"/>
    <property type="molecule type" value="Genomic_DNA"/>
</dbReference>
<comment type="caution">
    <text evidence="2">The sequence shown here is derived from an EMBL/GenBank/DDBJ whole genome shotgun (WGS) entry which is preliminary data.</text>
</comment>
<sequence length="149" mass="17901">MFLLTLLKLNVVDDLPVWSETKLTLNKLPFVSIASGVLTFSLILFFEKRFDFWAGFNFVWIFTLVFVVNLYFITDRHYELVDYGFSEQLHNYRTKKYREGNWINTQFIVGEDTLYFNQNPELHAVYSGDYVLYKSRFQKFYYLKSSSQK</sequence>
<feature type="transmembrane region" description="Helical" evidence="1">
    <location>
        <begin position="52"/>
        <end position="73"/>
    </location>
</feature>
<feature type="transmembrane region" description="Helical" evidence="1">
    <location>
        <begin position="28"/>
        <end position="46"/>
    </location>
</feature>
<protein>
    <submittedName>
        <fullName evidence="2">Uncharacterized protein</fullName>
    </submittedName>
</protein>
<evidence type="ECO:0000313" key="2">
    <source>
        <dbReference type="EMBL" id="KEY20080.1"/>
    </source>
</evidence>
<keyword evidence="3" id="KW-1185">Reference proteome</keyword>
<evidence type="ECO:0000256" key="1">
    <source>
        <dbReference type="SAM" id="Phobius"/>
    </source>
</evidence>
<name>A0ABR4U277_9FLAO</name>
<accession>A0ABR4U277</accession>
<evidence type="ECO:0000313" key="3">
    <source>
        <dbReference type="Proteomes" id="UP000028349"/>
    </source>
</evidence>
<keyword evidence="1" id="KW-1133">Transmembrane helix</keyword>
<reference evidence="2 3" key="1">
    <citation type="submission" date="2014-07" db="EMBL/GenBank/DDBJ databases">
        <authorList>
            <person name="Pisani N.G."/>
            <person name="Newman J.D."/>
        </authorList>
    </citation>
    <scope>NUCLEOTIDE SEQUENCE [LARGE SCALE GENOMIC DNA]</scope>
    <source>
        <strain evidence="2 3">LMG 24720</strain>
    </source>
</reference>
<proteinExistence type="predicted"/>
<dbReference type="Proteomes" id="UP000028349">
    <property type="component" value="Unassembled WGS sequence"/>
</dbReference>
<gene>
    <name evidence="2" type="ORF">HY04_02330</name>
</gene>
<keyword evidence="1" id="KW-0812">Transmembrane</keyword>
<keyword evidence="1" id="KW-0472">Membrane</keyword>
<organism evidence="2 3">
    <name type="scientific">Kaistella antarctica</name>
    <dbReference type="NCBI Taxonomy" id="266748"/>
    <lineage>
        <taxon>Bacteria</taxon>
        <taxon>Pseudomonadati</taxon>
        <taxon>Bacteroidota</taxon>
        <taxon>Flavobacteriia</taxon>
        <taxon>Flavobacteriales</taxon>
        <taxon>Weeksellaceae</taxon>
        <taxon>Chryseobacterium group</taxon>
        <taxon>Kaistella</taxon>
    </lineage>
</organism>